<dbReference type="AlphaFoldDB" id="A0A4R8S6Q2"/>
<keyword evidence="1" id="KW-0489">Methyltransferase</keyword>
<gene>
    <name evidence="5" type="ORF">DE4585_00338</name>
</gene>
<dbReference type="Gene3D" id="3.40.50.150">
    <property type="entry name" value="Vaccinia Virus protein VP39"/>
    <property type="match status" value="1"/>
</dbReference>
<evidence type="ECO:0000256" key="3">
    <source>
        <dbReference type="ARBA" id="ARBA00022691"/>
    </source>
</evidence>
<organism evidence="5 6">
    <name type="scientific">Mycobacteroides salmoniphilum</name>
    <dbReference type="NCBI Taxonomy" id="404941"/>
    <lineage>
        <taxon>Bacteria</taxon>
        <taxon>Bacillati</taxon>
        <taxon>Actinomycetota</taxon>
        <taxon>Actinomycetes</taxon>
        <taxon>Mycobacteriales</taxon>
        <taxon>Mycobacteriaceae</taxon>
        <taxon>Mycobacteroides</taxon>
    </lineage>
</organism>
<evidence type="ECO:0000256" key="1">
    <source>
        <dbReference type="ARBA" id="ARBA00022603"/>
    </source>
</evidence>
<accession>A0A4R8S6Q2</accession>
<dbReference type="SUPFAM" id="SSF53335">
    <property type="entry name" value="S-adenosyl-L-methionine-dependent methyltransferases"/>
    <property type="match status" value="1"/>
</dbReference>
<evidence type="ECO:0000313" key="5">
    <source>
        <dbReference type="EMBL" id="TDZ87346.1"/>
    </source>
</evidence>
<dbReference type="Pfam" id="PF13649">
    <property type="entry name" value="Methyltransf_25"/>
    <property type="match status" value="1"/>
</dbReference>
<dbReference type="Proteomes" id="UP000295117">
    <property type="component" value="Unassembled WGS sequence"/>
</dbReference>
<feature type="domain" description="Methyltransferase" evidence="4">
    <location>
        <begin position="43"/>
        <end position="137"/>
    </location>
</feature>
<sequence>MRPDGPGFLAELMYAVNAAPWDIGQAQPAIRQLVALGAVRGEVLDPGCGTGWHAIEYARAGCAVTGIDLAPTAVARARQNARSAAITAQFLVGDATEIGHVARFDTVIDSKFFDNLDGAEARGRYLRALHRAMKPDGRLYLYGFGPGHVNGFHNHELDDIDYEMVLTAAGFTINYLGETTYRLYIPSYRPICSDCPGQVPPDGQIHIPMIEIHAARGVLCQV</sequence>
<dbReference type="PANTHER" id="PTHR43464:SF19">
    <property type="entry name" value="UBIQUINONE BIOSYNTHESIS O-METHYLTRANSFERASE, MITOCHONDRIAL"/>
    <property type="match status" value="1"/>
</dbReference>
<dbReference type="InterPro" id="IPR041698">
    <property type="entry name" value="Methyltransf_25"/>
</dbReference>
<dbReference type="GO" id="GO:0032259">
    <property type="term" value="P:methylation"/>
    <property type="evidence" value="ECO:0007669"/>
    <property type="project" value="UniProtKB-KW"/>
</dbReference>
<dbReference type="RefSeq" id="WP_134069512.1">
    <property type="nucleotide sequence ID" value="NZ_PECH01000001.1"/>
</dbReference>
<proteinExistence type="predicted"/>
<dbReference type="EMBL" id="PECH01000001">
    <property type="protein sequence ID" value="TDZ87346.1"/>
    <property type="molecule type" value="Genomic_DNA"/>
</dbReference>
<evidence type="ECO:0000313" key="6">
    <source>
        <dbReference type="Proteomes" id="UP000295117"/>
    </source>
</evidence>
<name>A0A4R8S6Q2_9MYCO</name>
<dbReference type="GO" id="GO:0008168">
    <property type="term" value="F:methyltransferase activity"/>
    <property type="evidence" value="ECO:0007669"/>
    <property type="project" value="UniProtKB-KW"/>
</dbReference>
<keyword evidence="2 5" id="KW-0808">Transferase</keyword>
<evidence type="ECO:0000259" key="4">
    <source>
        <dbReference type="Pfam" id="PF13649"/>
    </source>
</evidence>
<comment type="caution">
    <text evidence="5">The sequence shown here is derived from an EMBL/GenBank/DDBJ whole genome shotgun (WGS) entry which is preliminary data.</text>
</comment>
<keyword evidence="3" id="KW-0949">S-adenosyl-L-methionine</keyword>
<dbReference type="InterPro" id="IPR029063">
    <property type="entry name" value="SAM-dependent_MTases_sf"/>
</dbReference>
<dbReference type="PANTHER" id="PTHR43464">
    <property type="entry name" value="METHYLTRANSFERASE"/>
    <property type="match status" value="1"/>
</dbReference>
<evidence type="ECO:0000256" key="2">
    <source>
        <dbReference type="ARBA" id="ARBA00022679"/>
    </source>
</evidence>
<reference evidence="5 6" key="1">
    <citation type="journal article" date="2019" name="Sci. Rep.">
        <title>Extended insight into the Mycobacterium chelonae-abscessus complex through whole genome sequencing of Mycobacterium salmoniphilum outbreak and Mycobacterium salmoniphilum-like strains.</title>
        <authorList>
            <person name="Behra P.R.K."/>
            <person name="Das S."/>
            <person name="Pettersson B.M.F."/>
            <person name="Shirreff L."/>
            <person name="DuCote T."/>
            <person name="Jacobsson K.G."/>
            <person name="Ennis D.G."/>
            <person name="Kirsebom L.A."/>
        </authorList>
    </citation>
    <scope>NUCLEOTIDE SEQUENCE [LARGE SCALE GENOMIC DNA]</scope>
    <source>
        <strain evidence="5 6">DE 4585</strain>
    </source>
</reference>
<dbReference type="CDD" id="cd02440">
    <property type="entry name" value="AdoMet_MTases"/>
    <property type="match status" value="1"/>
</dbReference>
<protein>
    <submittedName>
        <fullName evidence="5">Mg-protoporphyrin IX methyl transferase</fullName>
    </submittedName>
</protein>